<dbReference type="InterPro" id="IPR012020">
    <property type="entry name" value="ABHD4"/>
</dbReference>
<evidence type="ECO:0000256" key="1">
    <source>
        <dbReference type="ARBA" id="ARBA00010884"/>
    </source>
</evidence>
<dbReference type="PANTHER" id="PTHR10794:SF94">
    <property type="entry name" value="ESTERASE YHET-RELATED"/>
    <property type="match status" value="1"/>
</dbReference>
<reference evidence="4 5" key="1">
    <citation type="submission" date="2021-03" db="EMBL/GenBank/DDBJ databases">
        <title>Fibrella sp. HMF5036 genome sequencing and assembly.</title>
        <authorList>
            <person name="Kang H."/>
            <person name="Kim H."/>
            <person name="Bae S."/>
            <person name="Joh K."/>
        </authorList>
    </citation>
    <scope>NUCLEOTIDE SEQUENCE [LARGE SCALE GENOMIC DNA]</scope>
    <source>
        <strain evidence="4 5">HMF5036</strain>
    </source>
</reference>
<comment type="similarity">
    <text evidence="1">Belongs to the AB hydrolase superfamily. AB hydrolase 4 family.</text>
</comment>
<dbReference type="InterPro" id="IPR000073">
    <property type="entry name" value="AB_hydrolase_1"/>
</dbReference>
<accession>A0A939G6B6</accession>
<evidence type="ECO:0000259" key="3">
    <source>
        <dbReference type="Pfam" id="PF00561"/>
    </source>
</evidence>
<keyword evidence="4" id="KW-0378">Hydrolase</keyword>
<name>A0A939G6B6_9BACT</name>
<comment type="caution">
    <text evidence="4">The sequence shown here is derived from an EMBL/GenBank/DDBJ whole genome shotgun (WGS) entry which is preliminary data.</text>
</comment>
<dbReference type="GO" id="GO:0047372">
    <property type="term" value="F:monoacylglycerol lipase activity"/>
    <property type="evidence" value="ECO:0007669"/>
    <property type="project" value="TreeGrafter"/>
</dbReference>
<dbReference type="InterPro" id="IPR029058">
    <property type="entry name" value="AB_hydrolase_fold"/>
</dbReference>
<evidence type="ECO:0000313" key="4">
    <source>
        <dbReference type="EMBL" id="MBO0931200.1"/>
    </source>
</evidence>
<dbReference type="PANTHER" id="PTHR10794">
    <property type="entry name" value="ABHYDROLASE DOMAIN-CONTAINING PROTEIN"/>
    <property type="match status" value="1"/>
</dbReference>
<dbReference type="Gene3D" id="3.40.50.1820">
    <property type="entry name" value="alpha/beta hydrolase"/>
    <property type="match status" value="1"/>
</dbReference>
<protein>
    <submittedName>
        <fullName evidence="4">Alpha/beta fold hydrolase</fullName>
    </submittedName>
</protein>
<dbReference type="EMBL" id="JAFMYU010000006">
    <property type="protein sequence ID" value="MBO0931200.1"/>
    <property type="molecule type" value="Genomic_DNA"/>
</dbReference>
<dbReference type="SUPFAM" id="SSF53474">
    <property type="entry name" value="alpha/beta-Hydrolases"/>
    <property type="match status" value="1"/>
</dbReference>
<dbReference type="Pfam" id="PF00561">
    <property type="entry name" value="Abhydrolase_1"/>
    <property type="match status" value="1"/>
</dbReference>
<dbReference type="PIRSF" id="PIRSF005211">
    <property type="entry name" value="Ab_hydro_YheT"/>
    <property type="match status" value="1"/>
</dbReference>
<gene>
    <name evidence="4" type="ORF">J2I48_09360</name>
</gene>
<proteinExistence type="inferred from homology"/>
<dbReference type="GO" id="GO:0034338">
    <property type="term" value="F:short-chain carboxylesterase activity"/>
    <property type="evidence" value="ECO:0007669"/>
    <property type="project" value="TreeGrafter"/>
</dbReference>
<feature type="active site" description="Charge relay system" evidence="2">
    <location>
        <position position="306"/>
    </location>
</feature>
<dbReference type="Proteomes" id="UP000664795">
    <property type="component" value="Unassembled WGS sequence"/>
</dbReference>
<evidence type="ECO:0000313" key="5">
    <source>
        <dbReference type="Proteomes" id="UP000664795"/>
    </source>
</evidence>
<feature type="active site" description="Charge relay system" evidence="2">
    <location>
        <position position="149"/>
    </location>
</feature>
<dbReference type="InterPro" id="IPR050960">
    <property type="entry name" value="AB_hydrolase_4_sf"/>
</dbReference>
<keyword evidence="5" id="KW-1185">Reference proteome</keyword>
<dbReference type="RefSeq" id="WP_207335171.1">
    <property type="nucleotide sequence ID" value="NZ_JAFMYU010000006.1"/>
</dbReference>
<organism evidence="4 5">
    <name type="scientific">Fibrella aquatilis</name>
    <dbReference type="NCBI Taxonomy" id="2817059"/>
    <lineage>
        <taxon>Bacteria</taxon>
        <taxon>Pseudomonadati</taxon>
        <taxon>Bacteroidota</taxon>
        <taxon>Cytophagia</taxon>
        <taxon>Cytophagales</taxon>
        <taxon>Spirosomataceae</taxon>
        <taxon>Fibrella</taxon>
    </lineage>
</organism>
<feature type="active site" description="Charge relay system" evidence="2">
    <location>
        <position position="277"/>
    </location>
</feature>
<dbReference type="AlphaFoldDB" id="A0A939G6B6"/>
<feature type="domain" description="AB hydrolase-1" evidence="3">
    <location>
        <begin position="70"/>
        <end position="309"/>
    </location>
</feature>
<evidence type="ECO:0000256" key="2">
    <source>
        <dbReference type="PIRSR" id="PIRSR005211-1"/>
    </source>
</evidence>
<sequence length="337" mass="37750">MPLITSSTYSPPAYLWNGHLQTIIPSVFRKIPVSYLRERISTPDDDFLDIDWCLAPNTTPMPAVGAEKRPLVILSHGLEGDSTRQYLAGMVRQLTTHGFDCLAWNYRSCSGEMNRLARFYHIGETDDLDAVVQYALSKGYTAISLIGFSAGGNISLKYLGERGVQGLPSAIQRCVAVSVPLDLMTTADRMEQWDSMLYNIRFQRTLKEKIRVKTPLLPQAIQAVDMRRITSLRQFDDLITAPLHGFDNVENYYRVNSSLPFLSKITVPTLVLNARNDPFLSRECLPDALAKELSLVWMEFPQQGGHCGFTSKMGLPAPSYAEERALAFLTAIQPPEL</sequence>